<dbReference type="Proteomes" id="UP000190890">
    <property type="component" value="Unassembled WGS sequence"/>
</dbReference>
<evidence type="ECO:0000256" key="3">
    <source>
        <dbReference type="ARBA" id="ARBA00022840"/>
    </source>
</evidence>
<reference evidence="7 8" key="1">
    <citation type="submission" date="2016-05" db="EMBL/GenBank/DDBJ databases">
        <title>Microbial solvent formation.</title>
        <authorList>
            <person name="Poehlein A."/>
            <person name="Montoya Solano J.D."/>
            <person name="Flitsch S."/>
            <person name="Krabben P."/>
            <person name="Duerre P."/>
            <person name="Daniel R."/>
        </authorList>
    </citation>
    <scope>NUCLEOTIDE SEQUENCE [LARGE SCALE GENOMIC DNA]</scope>
    <source>
        <strain evidence="7 8">DSM 2619</strain>
    </source>
</reference>
<dbReference type="STRING" id="29367.CLPUN_26610"/>
<evidence type="ECO:0000256" key="5">
    <source>
        <dbReference type="SAM" id="MobiDB-lite"/>
    </source>
</evidence>
<dbReference type="Gene3D" id="1.25.40.10">
    <property type="entry name" value="Tetratricopeptide repeat domain"/>
    <property type="match status" value="2"/>
</dbReference>
<dbReference type="FunFam" id="3.40.50.300:FF:000216">
    <property type="entry name" value="Type VII secretion ATPase EccA"/>
    <property type="match status" value="2"/>
</dbReference>
<keyword evidence="4" id="KW-0802">TPR repeat</keyword>
<dbReference type="SUPFAM" id="SSF48452">
    <property type="entry name" value="TPR-like"/>
    <property type="match status" value="1"/>
</dbReference>
<dbReference type="OrthoDB" id="9806903at2"/>
<sequence length="883" mass="101277">MDYTNLHDKKQFDKFQSEMQQFNNNCNYNKSITILLESIKCFENHPGLHYLLALTYYNCKEYLKATECLKTAIYYDQNNDKYLGLIGCCFFQINDFESAYNYSKKAYELDNCNLDAIITLGKIELFRHNYDEALQYTTLALEIDEENFKVIRLLSKCYIAQGEDESEILMVLNKARRLGNDEDLDFDIIKFLYINGEYYQCLQECKKSIMENANSYIAQKSTKYVSKIYEKIMRNKTRMSQEVEVGCKTDENSELNTKEEFHINESKVKSSIDHIIDMGFKNEDLNKNGDNENIDKEPNNKEILEKSTDGLKKDINNRKEIASRKAVENDDKDENRNSASLEEALEKLESLIGLDNVKSEITRIVQLIKYENNRANVLGIEKNSNQSYHFAFLGNPGTGKTTVARLIGDIFYYLGILEKGQLVEVDRSAIVGRFIGETAKLTKKAIDNAMGGILFIDEAYSLAKGGEGSNDYGAEAIETLIKAMEDNRDKFTVILAGYTKEMMNLLKVNPGLKSRINLDIEFEDYKDYELLEIAKSMANVDYYEFNEDGEKAFLEKIKIEQVDENFANARVARNILESAIREKAFRIGDSEVSKEELVTLMPEDFGVHLEFNARDKMKELQEELDGLVGLEDVKNIVKGVMNTLELQHRKKEMGIESEDISLNMIFSGNPGTGKTTVARIIGKILRAIGVLKKGHMVEVTRSDLVGEYVGQTAPKTLNKIKEAYGGVLFIDEAYSLNGSGSNDFGKEAISTLIKEMEDNRDKLVVIMAGYTKEMKDLLNLNPGIDSRVKFTIEFSDYNPEELMKIFEGLCKKESYEISEEAKEELKLRFKEKYENKDKNFGNGRLVRKYFENIKMKQANRVIREDIREKEEILKIILDDAYGL</sequence>
<name>A0A1S8TFN7_9CLOT</name>
<dbReference type="InterPro" id="IPR050773">
    <property type="entry name" value="CbxX/CfxQ_RuBisCO_ESX"/>
</dbReference>
<dbReference type="RefSeq" id="WP_077847769.1">
    <property type="nucleotide sequence ID" value="NZ_LZZM01000173.1"/>
</dbReference>
<evidence type="ECO:0000259" key="6">
    <source>
        <dbReference type="SMART" id="SM00382"/>
    </source>
</evidence>
<evidence type="ECO:0000313" key="7">
    <source>
        <dbReference type="EMBL" id="OOM76429.1"/>
    </source>
</evidence>
<feature type="repeat" description="TPR" evidence="4">
    <location>
        <begin position="114"/>
        <end position="147"/>
    </location>
</feature>
<dbReference type="PANTHER" id="PTHR43392:SF2">
    <property type="entry name" value="AAA-TYPE ATPASE FAMILY PROTEIN _ ANKYRIN REPEAT FAMILY PROTEIN"/>
    <property type="match status" value="1"/>
</dbReference>
<accession>A0A1S8TFN7</accession>
<dbReference type="SUPFAM" id="SSF52540">
    <property type="entry name" value="P-loop containing nucleoside triphosphate hydrolases"/>
    <property type="match status" value="2"/>
</dbReference>
<comment type="caution">
    <text evidence="7">The sequence shown here is derived from an EMBL/GenBank/DDBJ whole genome shotgun (WGS) entry which is preliminary data.</text>
</comment>
<protein>
    <submittedName>
        <fullName evidence="7">Stage V sporulation protein K</fullName>
    </submittedName>
</protein>
<keyword evidence="8" id="KW-1185">Reference proteome</keyword>
<feature type="domain" description="AAA+ ATPase" evidence="6">
    <location>
        <begin position="660"/>
        <end position="794"/>
    </location>
</feature>
<feature type="region of interest" description="Disordered" evidence="5">
    <location>
        <begin position="284"/>
        <end position="309"/>
    </location>
</feature>
<dbReference type="InterPro" id="IPR000641">
    <property type="entry name" value="CbxX/CfxQ"/>
</dbReference>
<dbReference type="GO" id="GO:0005524">
    <property type="term" value="F:ATP binding"/>
    <property type="evidence" value="ECO:0007669"/>
    <property type="project" value="UniProtKB-KW"/>
</dbReference>
<evidence type="ECO:0000256" key="4">
    <source>
        <dbReference type="PROSITE-ProRule" id="PRU00339"/>
    </source>
</evidence>
<dbReference type="Pfam" id="PF00004">
    <property type="entry name" value="AAA"/>
    <property type="match status" value="2"/>
</dbReference>
<evidence type="ECO:0000256" key="1">
    <source>
        <dbReference type="ARBA" id="ARBA00010378"/>
    </source>
</evidence>
<dbReference type="InterPro" id="IPR041627">
    <property type="entry name" value="AAA_lid_6"/>
</dbReference>
<dbReference type="InterPro" id="IPR027417">
    <property type="entry name" value="P-loop_NTPase"/>
</dbReference>
<dbReference type="SMART" id="SM00028">
    <property type="entry name" value="TPR"/>
    <property type="match status" value="3"/>
</dbReference>
<dbReference type="Pfam" id="PF17866">
    <property type="entry name" value="AAA_lid_6"/>
    <property type="match status" value="2"/>
</dbReference>
<gene>
    <name evidence="7" type="primary">spoVK</name>
    <name evidence="7" type="ORF">CLPUN_26610</name>
</gene>
<organism evidence="7 8">
    <name type="scientific">Clostridium puniceum</name>
    <dbReference type="NCBI Taxonomy" id="29367"/>
    <lineage>
        <taxon>Bacteria</taxon>
        <taxon>Bacillati</taxon>
        <taxon>Bacillota</taxon>
        <taxon>Clostridia</taxon>
        <taxon>Eubacteriales</taxon>
        <taxon>Clostridiaceae</taxon>
        <taxon>Clostridium</taxon>
    </lineage>
</organism>
<evidence type="ECO:0000256" key="2">
    <source>
        <dbReference type="ARBA" id="ARBA00022741"/>
    </source>
</evidence>
<dbReference type="Gene3D" id="3.40.50.300">
    <property type="entry name" value="P-loop containing nucleotide triphosphate hydrolases"/>
    <property type="match status" value="2"/>
</dbReference>
<dbReference type="EMBL" id="LZZM01000173">
    <property type="protein sequence ID" value="OOM76429.1"/>
    <property type="molecule type" value="Genomic_DNA"/>
</dbReference>
<dbReference type="InterPro" id="IPR003959">
    <property type="entry name" value="ATPase_AAA_core"/>
</dbReference>
<dbReference type="PRINTS" id="PR00819">
    <property type="entry name" value="CBXCFQXSUPER"/>
</dbReference>
<keyword evidence="2" id="KW-0547">Nucleotide-binding</keyword>
<dbReference type="CDD" id="cd00009">
    <property type="entry name" value="AAA"/>
    <property type="match status" value="1"/>
</dbReference>
<dbReference type="InterPro" id="IPR019734">
    <property type="entry name" value="TPR_rpt"/>
</dbReference>
<keyword evidence="3" id="KW-0067">ATP-binding</keyword>
<dbReference type="SMART" id="SM00382">
    <property type="entry name" value="AAA"/>
    <property type="match status" value="2"/>
</dbReference>
<dbReference type="AlphaFoldDB" id="A0A1S8TFN7"/>
<evidence type="ECO:0000313" key="8">
    <source>
        <dbReference type="Proteomes" id="UP000190890"/>
    </source>
</evidence>
<feature type="domain" description="AAA+ ATPase" evidence="6">
    <location>
        <begin position="386"/>
        <end position="526"/>
    </location>
</feature>
<dbReference type="Gene3D" id="1.10.8.60">
    <property type="match status" value="2"/>
</dbReference>
<dbReference type="GO" id="GO:0016887">
    <property type="term" value="F:ATP hydrolysis activity"/>
    <property type="evidence" value="ECO:0007669"/>
    <property type="project" value="InterPro"/>
</dbReference>
<dbReference type="PANTHER" id="PTHR43392">
    <property type="entry name" value="AAA-TYPE ATPASE FAMILY PROTEIN / ANKYRIN REPEAT FAMILY PROTEIN"/>
    <property type="match status" value="1"/>
</dbReference>
<dbReference type="InterPro" id="IPR011990">
    <property type="entry name" value="TPR-like_helical_dom_sf"/>
</dbReference>
<comment type="similarity">
    <text evidence="1">Belongs to the CbxX/CfxQ family.</text>
</comment>
<proteinExistence type="inferred from homology"/>
<dbReference type="InterPro" id="IPR003593">
    <property type="entry name" value="AAA+_ATPase"/>
</dbReference>
<dbReference type="PROSITE" id="PS50005">
    <property type="entry name" value="TPR"/>
    <property type="match status" value="1"/>
</dbReference>